<keyword evidence="2 3" id="KW-0040">ANK repeat</keyword>
<dbReference type="InterPro" id="IPR036770">
    <property type="entry name" value="Ankyrin_rpt-contain_sf"/>
</dbReference>
<protein>
    <submittedName>
        <fullName evidence="4">Ankyrin repeat-containing domain protein</fullName>
    </submittedName>
</protein>
<evidence type="ECO:0000256" key="2">
    <source>
        <dbReference type="ARBA" id="ARBA00023043"/>
    </source>
</evidence>
<dbReference type="PROSITE" id="PS50088">
    <property type="entry name" value="ANK_REPEAT"/>
    <property type="match status" value="1"/>
</dbReference>
<dbReference type="Pfam" id="PF12796">
    <property type="entry name" value="Ank_2"/>
    <property type="match status" value="1"/>
</dbReference>
<dbReference type="PROSITE" id="PS50297">
    <property type="entry name" value="ANK_REP_REGION"/>
    <property type="match status" value="1"/>
</dbReference>
<dbReference type="SMART" id="SM00248">
    <property type="entry name" value="ANK"/>
    <property type="match status" value="7"/>
</dbReference>
<evidence type="ECO:0000256" key="1">
    <source>
        <dbReference type="ARBA" id="ARBA00022737"/>
    </source>
</evidence>
<dbReference type="EMBL" id="MU863993">
    <property type="protein sequence ID" value="KAK4196112.1"/>
    <property type="molecule type" value="Genomic_DNA"/>
</dbReference>
<dbReference type="PANTHER" id="PTHR24126">
    <property type="entry name" value="ANKYRIN REPEAT, PH AND SEC7 DOMAIN CONTAINING PROTEIN SECG-RELATED"/>
    <property type="match status" value="1"/>
</dbReference>
<proteinExistence type="predicted"/>
<evidence type="ECO:0000313" key="4">
    <source>
        <dbReference type="EMBL" id="KAK4196112.1"/>
    </source>
</evidence>
<dbReference type="Gene3D" id="1.25.40.20">
    <property type="entry name" value="Ankyrin repeat-containing domain"/>
    <property type="match status" value="3"/>
</dbReference>
<name>A0AAN6XCJ0_9PEZI</name>
<gene>
    <name evidence="4" type="ORF">QBC40DRAFT_258339</name>
</gene>
<organism evidence="4 5">
    <name type="scientific">Triangularia verruculosa</name>
    <dbReference type="NCBI Taxonomy" id="2587418"/>
    <lineage>
        <taxon>Eukaryota</taxon>
        <taxon>Fungi</taxon>
        <taxon>Dikarya</taxon>
        <taxon>Ascomycota</taxon>
        <taxon>Pezizomycotina</taxon>
        <taxon>Sordariomycetes</taxon>
        <taxon>Sordariomycetidae</taxon>
        <taxon>Sordariales</taxon>
        <taxon>Podosporaceae</taxon>
        <taxon>Triangularia</taxon>
    </lineage>
</organism>
<accession>A0AAN6XCJ0</accession>
<reference evidence="4" key="2">
    <citation type="submission" date="2023-05" db="EMBL/GenBank/DDBJ databases">
        <authorList>
            <consortium name="Lawrence Berkeley National Laboratory"/>
            <person name="Steindorff A."/>
            <person name="Hensen N."/>
            <person name="Bonometti L."/>
            <person name="Westerberg I."/>
            <person name="Brannstrom I.O."/>
            <person name="Guillou S."/>
            <person name="Cros-Aarteil S."/>
            <person name="Calhoun S."/>
            <person name="Haridas S."/>
            <person name="Kuo A."/>
            <person name="Mondo S."/>
            <person name="Pangilinan J."/>
            <person name="Riley R."/>
            <person name="Labutti K."/>
            <person name="Andreopoulos B."/>
            <person name="Lipzen A."/>
            <person name="Chen C."/>
            <person name="Yanf M."/>
            <person name="Daum C."/>
            <person name="Ng V."/>
            <person name="Clum A."/>
            <person name="Ohm R."/>
            <person name="Martin F."/>
            <person name="Silar P."/>
            <person name="Natvig D."/>
            <person name="Lalanne C."/>
            <person name="Gautier V."/>
            <person name="Ament-Velasquez S.L."/>
            <person name="Kruys A."/>
            <person name="Hutchinson M.I."/>
            <person name="Powell A.J."/>
            <person name="Barry K."/>
            <person name="Miller A.N."/>
            <person name="Grigoriev I.V."/>
            <person name="Debuchy R."/>
            <person name="Gladieux P."/>
            <person name="Thoren M.H."/>
            <person name="Johannesson H."/>
        </authorList>
    </citation>
    <scope>NUCLEOTIDE SEQUENCE</scope>
    <source>
        <strain evidence="4">CBS 315.58</strain>
    </source>
</reference>
<dbReference type="Proteomes" id="UP001303160">
    <property type="component" value="Unassembled WGS sequence"/>
</dbReference>
<dbReference type="SUPFAM" id="SSF48403">
    <property type="entry name" value="Ankyrin repeat"/>
    <property type="match status" value="2"/>
</dbReference>
<reference evidence="4" key="1">
    <citation type="journal article" date="2023" name="Mol. Phylogenet. Evol.">
        <title>Genome-scale phylogeny and comparative genomics of the fungal order Sordariales.</title>
        <authorList>
            <person name="Hensen N."/>
            <person name="Bonometti L."/>
            <person name="Westerberg I."/>
            <person name="Brannstrom I.O."/>
            <person name="Guillou S."/>
            <person name="Cros-Aarteil S."/>
            <person name="Calhoun S."/>
            <person name="Haridas S."/>
            <person name="Kuo A."/>
            <person name="Mondo S."/>
            <person name="Pangilinan J."/>
            <person name="Riley R."/>
            <person name="LaButti K."/>
            <person name="Andreopoulos B."/>
            <person name="Lipzen A."/>
            <person name="Chen C."/>
            <person name="Yan M."/>
            <person name="Daum C."/>
            <person name="Ng V."/>
            <person name="Clum A."/>
            <person name="Steindorff A."/>
            <person name="Ohm R.A."/>
            <person name="Martin F."/>
            <person name="Silar P."/>
            <person name="Natvig D.O."/>
            <person name="Lalanne C."/>
            <person name="Gautier V."/>
            <person name="Ament-Velasquez S.L."/>
            <person name="Kruys A."/>
            <person name="Hutchinson M.I."/>
            <person name="Powell A.J."/>
            <person name="Barry K."/>
            <person name="Miller A.N."/>
            <person name="Grigoriev I.V."/>
            <person name="Debuchy R."/>
            <person name="Gladieux P."/>
            <person name="Hiltunen Thoren M."/>
            <person name="Johannesson H."/>
        </authorList>
    </citation>
    <scope>NUCLEOTIDE SEQUENCE</scope>
    <source>
        <strain evidence="4">CBS 315.58</strain>
    </source>
</reference>
<keyword evidence="1" id="KW-0677">Repeat</keyword>
<keyword evidence="5" id="KW-1185">Reference proteome</keyword>
<dbReference type="AlphaFoldDB" id="A0AAN6XCJ0"/>
<evidence type="ECO:0000256" key="3">
    <source>
        <dbReference type="PROSITE-ProRule" id="PRU00023"/>
    </source>
</evidence>
<dbReference type="PANTHER" id="PTHR24126:SF14">
    <property type="entry name" value="ANK_REP_REGION DOMAIN-CONTAINING PROTEIN"/>
    <property type="match status" value="1"/>
</dbReference>
<sequence length="906" mass="101714">MALPIHLAILSGNIELVRYITATVTPVPQATISRELSRRFCPCILVHLEGQPEDQNVGDATWTELDALHMAACNGHQDIVEHLLLLDNRFPRGTTCYIERTSAERPALRGAMTFVKHGCLPVHLAVRSGHLGMLDALIIDAKRQNPRNRLVDVLDNRLLPLIWHAYLTNQWAVVDQLLRAGADIDDDLSEGYTPMIHAIIFGRWTAVKELIKRGANVNITTITRPMDRIFSMRLGISRVDYRSYYGLRPIDICLITPNPTQELKSVQFRVTKRRSKEGGTVWQPSGRHIWRKEVEFRDAERQREEAVKALVEAGASLKGSAVSVYKTPPLVAAAAEHLPTIVEYLIRKGAPVNDADVDGATALVAALGYGHYGCPFHDGRQLKYGHDTPICRGLQQCIKLLLQNGADVKPSRGDAALLRLVKPTQFRYTAAKRDTPRLGTHRDWELAPNDKHALARLLLQHNGDANDRSITMPTPPIDVFRASRPNLTDPNGFSTRAAATWPWSPLQHAFWERDFPLCWVLVKHGAVPPSDDILWMYQLMVSTVMMTSNFHWCSFRSADWFDLLAQLPTQAQFDAMSSPVALAWTLSLLRESVLRPEEWDRVLERRLPPSSCCCFSGSGAPVRFGKACHGLKYEDFSQLAWDIWSLSINPEKFQEKVDARRWHPRYGNKPIMLATVCVEEAVCARESRILQGLLNMKIEDMVRAETLQIAVALLRPDDPISCYILELLMHQVLSPRMWAEMSGKGTSAVLASPNSLLRHGKCLEFMMVKKTWSLAGWKEYPGCQIPLQYAICVRNRAAVRLISHFHSTNSGLNRAMGAFCIREACIRLDTEALAILLGNSTFVLACNGGHDSAPMSPLIFLLQNIRNICNGGSHLNQNFEGVANFDARLRQIPLWVVCLSKFRGVD</sequence>
<dbReference type="Pfam" id="PF00023">
    <property type="entry name" value="Ank"/>
    <property type="match status" value="1"/>
</dbReference>
<evidence type="ECO:0000313" key="5">
    <source>
        <dbReference type="Proteomes" id="UP001303160"/>
    </source>
</evidence>
<dbReference type="InterPro" id="IPR002110">
    <property type="entry name" value="Ankyrin_rpt"/>
</dbReference>
<feature type="repeat" description="ANK" evidence="3">
    <location>
        <begin position="190"/>
        <end position="222"/>
    </location>
</feature>
<comment type="caution">
    <text evidence="4">The sequence shown here is derived from an EMBL/GenBank/DDBJ whole genome shotgun (WGS) entry which is preliminary data.</text>
</comment>